<dbReference type="PANTHER" id="PTHR43764">
    <property type="entry name" value="MOLYBDENUM COFACTOR BIOSYNTHESIS"/>
    <property type="match status" value="1"/>
</dbReference>
<evidence type="ECO:0000256" key="4">
    <source>
        <dbReference type="ARBA" id="ARBA00023150"/>
    </source>
</evidence>
<dbReference type="GO" id="GO:0030151">
    <property type="term" value="F:molybdenum ion binding"/>
    <property type="evidence" value="ECO:0007669"/>
    <property type="project" value="InterPro"/>
</dbReference>
<comment type="pathway">
    <text evidence="1">Cofactor biosynthesis; molybdopterin biosynthesis.</text>
</comment>
<gene>
    <name evidence="8" type="ORF">SAMN06265379_11363</name>
</gene>
<reference evidence="8 9" key="1">
    <citation type="submission" date="2017-05" db="EMBL/GenBank/DDBJ databases">
        <authorList>
            <person name="Varghese N."/>
            <person name="Submissions S."/>
        </authorList>
    </citation>
    <scope>NUCLEOTIDE SEQUENCE [LARGE SCALE GENOMIC DNA]</scope>
    <source>
        <strain evidence="8 9">DSM 27040</strain>
    </source>
</reference>
<evidence type="ECO:0000259" key="7">
    <source>
        <dbReference type="PROSITE" id="PS51340"/>
    </source>
</evidence>
<dbReference type="UniPathway" id="UPA00344"/>
<dbReference type="SMART" id="SM00852">
    <property type="entry name" value="MoCF_biosynth"/>
    <property type="match status" value="1"/>
</dbReference>
<dbReference type="GO" id="GO:0006777">
    <property type="term" value="P:Mo-molybdopterin cofactor biosynthetic process"/>
    <property type="evidence" value="ECO:0007669"/>
    <property type="project" value="UniProtKB-KW"/>
</dbReference>
<evidence type="ECO:0000256" key="2">
    <source>
        <dbReference type="ARBA" id="ARBA00012509"/>
    </source>
</evidence>
<dbReference type="SUPFAM" id="SSF50800">
    <property type="entry name" value="PK beta-barrel domain-like"/>
    <property type="match status" value="1"/>
</dbReference>
<evidence type="ECO:0000256" key="3">
    <source>
        <dbReference type="ARBA" id="ARBA00013491"/>
    </source>
</evidence>
<organism evidence="8 9">
    <name type="scientific">Saccharicrinis carchari</name>
    <dbReference type="NCBI Taxonomy" id="1168039"/>
    <lineage>
        <taxon>Bacteria</taxon>
        <taxon>Pseudomonadati</taxon>
        <taxon>Bacteroidota</taxon>
        <taxon>Bacteroidia</taxon>
        <taxon>Marinilabiliales</taxon>
        <taxon>Marinilabiliaceae</taxon>
        <taxon>Saccharicrinis</taxon>
    </lineage>
</organism>
<evidence type="ECO:0000256" key="1">
    <source>
        <dbReference type="ARBA" id="ARBA00005046"/>
    </source>
</evidence>
<dbReference type="Pfam" id="PF03473">
    <property type="entry name" value="MOSC"/>
    <property type="match status" value="1"/>
</dbReference>
<dbReference type="PANTHER" id="PTHR43764:SF1">
    <property type="entry name" value="MOLYBDOPTERIN MOLYBDOTRANSFERASE"/>
    <property type="match status" value="1"/>
</dbReference>
<proteinExistence type="predicted"/>
<dbReference type="InterPro" id="IPR008284">
    <property type="entry name" value="MoCF_biosynth_CS"/>
</dbReference>
<evidence type="ECO:0000256" key="6">
    <source>
        <dbReference type="ARBA" id="ARBA00058212"/>
    </source>
</evidence>
<dbReference type="InterPro" id="IPR005302">
    <property type="entry name" value="MoCF_Sase_C"/>
</dbReference>
<sequence length="309" mass="34067">MQKFNVKSVNLSEKKGTIKTPSKTIVLNDTGVSGDAHSGPWHRQVSLLGIESYRKTKEASGIDLNYGDFAENITTEGLALHHSIIFDRFVCGDIELEVTQIGKKCHNGCEIKTLVGDCVMPREGIFCRVLSGGILKPGDVFEYIPRQIKVHIITLSDRAHAGIYEDKSGPFAEKTLKSFFDKNGRHYSFKRTILPDDKSQIEKVMRESRSAGFDVLVTTGGTGIGPRDHTPDIVKPLLDKEIPGIMEAIRVKYGLDKPNALLSRSIAGVMGKTLVYVLPGSVKAVNEYLSLINPTIEHSLRMLHGIDAH</sequence>
<dbReference type="Gene3D" id="2.40.33.20">
    <property type="entry name" value="PK beta-barrel domain-like"/>
    <property type="match status" value="1"/>
</dbReference>
<comment type="catalytic activity">
    <reaction evidence="5">
        <text>molybdopterin + ATP + H(+) = adenylyl-molybdopterin + diphosphate</text>
        <dbReference type="Rhea" id="RHEA:31331"/>
        <dbReference type="ChEBI" id="CHEBI:15378"/>
        <dbReference type="ChEBI" id="CHEBI:30616"/>
        <dbReference type="ChEBI" id="CHEBI:33019"/>
        <dbReference type="ChEBI" id="CHEBI:58698"/>
        <dbReference type="ChEBI" id="CHEBI:62727"/>
        <dbReference type="EC" id="2.7.7.75"/>
    </reaction>
</comment>
<protein>
    <recommendedName>
        <fullName evidence="3">Molybdopterin adenylyltransferase</fullName>
        <ecNumber evidence="2">2.7.7.75</ecNumber>
    </recommendedName>
</protein>
<dbReference type="Proteomes" id="UP000319040">
    <property type="component" value="Unassembled WGS sequence"/>
</dbReference>
<accession>A0A521F402</accession>
<dbReference type="SUPFAM" id="SSF53218">
    <property type="entry name" value="Molybdenum cofactor biosynthesis proteins"/>
    <property type="match status" value="1"/>
</dbReference>
<name>A0A521F402_SACCC</name>
<comment type="function">
    <text evidence="6">Catalyzes the adenylation of molybdopterin as part of the biosynthesis of the molybdenum-cofactor.</text>
</comment>
<keyword evidence="9" id="KW-1185">Reference proteome</keyword>
<dbReference type="InterPro" id="IPR001453">
    <property type="entry name" value="MoaB/Mog_dom"/>
</dbReference>
<feature type="domain" description="MOSC" evidence="7">
    <location>
        <begin position="18"/>
        <end position="144"/>
    </location>
</feature>
<dbReference type="EC" id="2.7.7.75" evidence="2"/>
<dbReference type="PROSITE" id="PS01078">
    <property type="entry name" value="MOCF_BIOSYNTHESIS_1"/>
    <property type="match status" value="1"/>
</dbReference>
<dbReference type="Pfam" id="PF00994">
    <property type="entry name" value="MoCF_biosynth"/>
    <property type="match status" value="1"/>
</dbReference>
<evidence type="ECO:0000313" key="9">
    <source>
        <dbReference type="Proteomes" id="UP000319040"/>
    </source>
</evidence>
<dbReference type="Gene3D" id="3.40.980.10">
    <property type="entry name" value="MoaB/Mog-like domain"/>
    <property type="match status" value="1"/>
</dbReference>
<dbReference type="GO" id="GO:0061598">
    <property type="term" value="F:molybdopterin adenylyltransferase activity"/>
    <property type="evidence" value="ECO:0007669"/>
    <property type="project" value="UniProtKB-EC"/>
</dbReference>
<dbReference type="AlphaFoldDB" id="A0A521F402"/>
<evidence type="ECO:0000313" key="8">
    <source>
        <dbReference type="EMBL" id="SMO90331.1"/>
    </source>
</evidence>
<dbReference type="PROSITE" id="PS51340">
    <property type="entry name" value="MOSC"/>
    <property type="match status" value="1"/>
</dbReference>
<dbReference type="NCBIfam" id="TIGR00177">
    <property type="entry name" value="molyb_syn"/>
    <property type="match status" value="1"/>
</dbReference>
<evidence type="ECO:0000256" key="5">
    <source>
        <dbReference type="ARBA" id="ARBA00051131"/>
    </source>
</evidence>
<keyword evidence="4" id="KW-0501">Molybdenum cofactor biosynthesis</keyword>
<dbReference type="GO" id="GO:0030170">
    <property type="term" value="F:pyridoxal phosphate binding"/>
    <property type="evidence" value="ECO:0007669"/>
    <property type="project" value="InterPro"/>
</dbReference>
<dbReference type="EMBL" id="FXTB01000013">
    <property type="protein sequence ID" value="SMO90331.1"/>
    <property type="molecule type" value="Genomic_DNA"/>
</dbReference>
<dbReference type="InterPro" id="IPR051920">
    <property type="entry name" value="MPT_Adenylyltrnsfr/MoaC-Rel"/>
</dbReference>
<dbReference type="CDD" id="cd00886">
    <property type="entry name" value="MogA_MoaB"/>
    <property type="match status" value="1"/>
</dbReference>
<dbReference type="RefSeq" id="WP_185957601.1">
    <property type="nucleotide sequence ID" value="NZ_FXTB01000013.1"/>
</dbReference>
<dbReference type="InterPro" id="IPR036425">
    <property type="entry name" value="MoaB/Mog-like_dom_sf"/>
</dbReference>
<dbReference type="InterPro" id="IPR011037">
    <property type="entry name" value="Pyrv_Knase-like_insert_dom_sf"/>
</dbReference>